<dbReference type="AlphaFoldDB" id="A0A2M8LHP0"/>
<dbReference type="InterPro" id="IPR011611">
    <property type="entry name" value="PfkB_dom"/>
</dbReference>
<evidence type="ECO:0000313" key="4">
    <source>
        <dbReference type="EMBL" id="PJE76959.1"/>
    </source>
</evidence>
<dbReference type="Pfam" id="PF00294">
    <property type="entry name" value="PfkB"/>
    <property type="match status" value="1"/>
</dbReference>
<proteinExistence type="predicted"/>
<dbReference type="Gene3D" id="3.40.1190.20">
    <property type="match status" value="1"/>
</dbReference>
<dbReference type="InterPro" id="IPR029056">
    <property type="entry name" value="Ribokinase-like"/>
</dbReference>
<dbReference type="PANTHER" id="PTHR10584:SF166">
    <property type="entry name" value="RIBOKINASE"/>
    <property type="match status" value="1"/>
</dbReference>
<dbReference type="Proteomes" id="UP000231436">
    <property type="component" value="Unassembled WGS sequence"/>
</dbReference>
<protein>
    <recommendedName>
        <fullName evidence="3">Carbohydrate kinase PfkB domain-containing protein</fullName>
    </recommendedName>
</protein>
<gene>
    <name evidence="4" type="ORF">COV05_02075</name>
</gene>
<evidence type="ECO:0000256" key="1">
    <source>
        <dbReference type="ARBA" id="ARBA00022679"/>
    </source>
</evidence>
<dbReference type="GO" id="GO:0016301">
    <property type="term" value="F:kinase activity"/>
    <property type="evidence" value="ECO:0007669"/>
    <property type="project" value="UniProtKB-KW"/>
</dbReference>
<evidence type="ECO:0000256" key="2">
    <source>
        <dbReference type="ARBA" id="ARBA00022777"/>
    </source>
</evidence>
<dbReference type="EMBL" id="PFEU01000008">
    <property type="protein sequence ID" value="PJE76959.1"/>
    <property type="molecule type" value="Genomic_DNA"/>
</dbReference>
<evidence type="ECO:0000313" key="5">
    <source>
        <dbReference type="Proteomes" id="UP000231436"/>
    </source>
</evidence>
<comment type="caution">
    <text evidence="4">The sequence shown here is derived from an EMBL/GenBank/DDBJ whole genome shotgun (WGS) entry which is preliminary data.</text>
</comment>
<organism evidence="4 5">
    <name type="scientific">Candidatus Uhrbacteria bacterium CG10_big_fil_rev_8_21_14_0_10_48_16</name>
    <dbReference type="NCBI Taxonomy" id="1975038"/>
    <lineage>
        <taxon>Bacteria</taxon>
        <taxon>Candidatus Uhriibacteriota</taxon>
    </lineage>
</organism>
<evidence type="ECO:0000259" key="3">
    <source>
        <dbReference type="Pfam" id="PF00294"/>
    </source>
</evidence>
<dbReference type="SUPFAM" id="SSF53613">
    <property type="entry name" value="Ribokinase-like"/>
    <property type="match status" value="1"/>
</dbReference>
<keyword evidence="1" id="KW-0808">Transferase</keyword>
<dbReference type="PANTHER" id="PTHR10584">
    <property type="entry name" value="SUGAR KINASE"/>
    <property type="match status" value="1"/>
</dbReference>
<keyword evidence="2" id="KW-0418">Kinase</keyword>
<sequence>MYDIITVGDIKLDTFVVLDDNNGQIELKMPEAKLCMDYGAKIGIKIVDSQMAGSAPNVAVGLARMKQKTAVLSYMGVDTTRTLAMEVFKNEGVGTEFIQTLPDHQSSYSVVLNYKSEKTILTGHIEHEYKLPDAFPNPKWLFVSEMGYGYEQLYKDIVEYSKKDGVKIAMNPGSIQIHELKQELYDLIGVCYVLFVNREEAQIITKLDTPEIHKLSGALYEMGPKHVVITDGKNGAYEFGGHELRFCPIFPGKPLEATGAGDSFATGYLGALMHGEACSEGLRWGAVNAASVVAFVGPQKGLLTVEEIKKRLMAHPEYTIENL</sequence>
<feature type="domain" description="Carbohydrate kinase PfkB" evidence="3">
    <location>
        <begin position="47"/>
        <end position="300"/>
    </location>
</feature>
<reference evidence="5" key="1">
    <citation type="submission" date="2017-09" db="EMBL/GenBank/DDBJ databases">
        <title>Depth-based differentiation of microbial function through sediment-hosted aquifers and enrichment of novel symbionts in the deep terrestrial subsurface.</title>
        <authorList>
            <person name="Probst A.J."/>
            <person name="Ladd B."/>
            <person name="Jarett J.K."/>
            <person name="Geller-Mcgrath D.E."/>
            <person name="Sieber C.M.K."/>
            <person name="Emerson J.B."/>
            <person name="Anantharaman K."/>
            <person name="Thomas B.C."/>
            <person name="Malmstrom R."/>
            <person name="Stieglmeier M."/>
            <person name="Klingl A."/>
            <person name="Woyke T."/>
            <person name="Ryan C.M."/>
            <person name="Banfield J.F."/>
        </authorList>
    </citation>
    <scope>NUCLEOTIDE SEQUENCE [LARGE SCALE GENOMIC DNA]</scope>
</reference>
<accession>A0A2M8LHP0</accession>
<name>A0A2M8LHP0_9BACT</name>